<dbReference type="Gene3D" id="3.40.850.10">
    <property type="entry name" value="Kinesin motor domain"/>
    <property type="match status" value="1"/>
</dbReference>
<accession>A0A0N4U6R7</accession>
<dbReference type="Gene3D" id="1.10.10.820">
    <property type="match status" value="1"/>
</dbReference>
<evidence type="ECO:0000259" key="9">
    <source>
        <dbReference type="PROSITE" id="PS51456"/>
    </source>
</evidence>
<reference evidence="13" key="1">
    <citation type="submission" date="2017-02" db="UniProtKB">
        <authorList>
            <consortium name="WormBaseParasite"/>
        </authorList>
    </citation>
    <scope>IDENTIFICATION</scope>
</reference>
<dbReference type="GO" id="GO:0016020">
    <property type="term" value="C:membrane"/>
    <property type="evidence" value="ECO:0007669"/>
    <property type="project" value="TreeGrafter"/>
</dbReference>
<dbReference type="GO" id="GO:0000146">
    <property type="term" value="F:microfilament motor activity"/>
    <property type="evidence" value="ECO:0007669"/>
    <property type="project" value="TreeGrafter"/>
</dbReference>
<dbReference type="GO" id="GO:0007015">
    <property type="term" value="P:actin filament organization"/>
    <property type="evidence" value="ECO:0007669"/>
    <property type="project" value="TreeGrafter"/>
</dbReference>
<evidence type="ECO:0000256" key="2">
    <source>
        <dbReference type="ARBA" id="ARBA00022741"/>
    </source>
</evidence>
<evidence type="ECO:0000256" key="1">
    <source>
        <dbReference type="ARBA" id="ARBA00008314"/>
    </source>
</evidence>
<dbReference type="FunFam" id="1.10.10.820:FF:000001">
    <property type="entry name" value="Myosin heavy chain"/>
    <property type="match status" value="1"/>
</dbReference>
<dbReference type="GO" id="GO:0051015">
    <property type="term" value="F:actin filament binding"/>
    <property type="evidence" value="ECO:0007669"/>
    <property type="project" value="TreeGrafter"/>
</dbReference>
<proteinExistence type="inferred from homology"/>
<keyword evidence="12" id="KW-1185">Reference proteome</keyword>
<dbReference type="InterPro" id="IPR001609">
    <property type="entry name" value="Myosin_head_motor_dom-like"/>
</dbReference>
<evidence type="ECO:0000313" key="11">
    <source>
        <dbReference type="Proteomes" id="UP000038040"/>
    </source>
</evidence>
<keyword evidence="2 8" id="KW-0547">Nucleotide-binding</keyword>
<dbReference type="Proteomes" id="UP000038040">
    <property type="component" value="Unplaced"/>
</dbReference>
<dbReference type="GO" id="GO:0005524">
    <property type="term" value="F:ATP binding"/>
    <property type="evidence" value="ECO:0007669"/>
    <property type="project" value="UniProtKB-UniRule"/>
</dbReference>
<protein>
    <submittedName>
        <fullName evidence="13">Myosin motor domain-containing protein</fullName>
    </submittedName>
</protein>
<dbReference type="Pfam" id="PF00063">
    <property type="entry name" value="Myosin_head"/>
    <property type="match status" value="1"/>
</dbReference>
<dbReference type="OrthoDB" id="312459at2759"/>
<keyword evidence="3 8" id="KW-0067">ATP-binding</keyword>
<evidence type="ECO:0000313" key="10">
    <source>
        <dbReference type="EMBL" id="VDN57021.1"/>
    </source>
</evidence>
<dbReference type="GO" id="GO:0016459">
    <property type="term" value="C:myosin complex"/>
    <property type="evidence" value="ECO:0007669"/>
    <property type="project" value="UniProtKB-KW"/>
</dbReference>
<evidence type="ECO:0000256" key="8">
    <source>
        <dbReference type="PROSITE-ProRule" id="PRU00782"/>
    </source>
</evidence>
<dbReference type="Gene3D" id="1.20.120.720">
    <property type="entry name" value="Myosin VI head, motor domain, U50 subdomain"/>
    <property type="match status" value="1"/>
</dbReference>
<feature type="region of interest" description="Actin-binding" evidence="8">
    <location>
        <begin position="614"/>
        <end position="636"/>
    </location>
</feature>
<evidence type="ECO:0000256" key="5">
    <source>
        <dbReference type="ARBA" id="ARBA00023123"/>
    </source>
</evidence>
<dbReference type="PANTHER" id="PTHR13140:SF857">
    <property type="entry name" value="MYOSIN-11"/>
    <property type="match status" value="1"/>
</dbReference>
<dbReference type="AlphaFoldDB" id="A0A0N4U6R7"/>
<dbReference type="PANTHER" id="PTHR13140">
    <property type="entry name" value="MYOSIN"/>
    <property type="match status" value="1"/>
</dbReference>
<comment type="similarity">
    <text evidence="1 8">Belongs to the TRAFAC class myosin-kinesin ATPase superfamily. Myosin family.</text>
</comment>
<dbReference type="Proteomes" id="UP000274756">
    <property type="component" value="Unassembled WGS sequence"/>
</dbReference>
<evidence type="ECO:0000256" key="7">
    <source>
        <dbReference type="ARBA" id="ARBA00023203"/>
    </source>
</evidence>
<sequence length="817" mass="93782">MKIWITDSDIAYRLVSVVENYGDKFIIAFRDEKGFFEKDICNLSELNEANVLHAIRSRYAARLIHTYSGLFCLVVNPWMNLELYSPEVMHEYANSLDTTANLPPHVYALAQSAYDGLFGGENQSILITGESGAGKTVNTKKIIEYIGIVANKQCPSANNPNRIDEKLTAVGVIIESFANASTVHNSNSSRLGKFIRMDFDDYMQMIGAEIQCYLLEKSRVVKQNEGDRNFHIFYQLLSDAFGDEYRYSLGLGQKANAYRFLNQGGRINDLEINDIRDANETKVTISRFRIIFQRSLALVGFSSEEILQINEILASCILLGEIKFSERSGLDITYVDGNKEVGAACRVLGVKISSLIDALTQPSMKVSDVLIKKSQNLRKTLSSLSALCKCIYERLFTWILLRCNAALGESFNMEESLKTKYIGVLDIAGFEIIQKNSFEQFCINYTNEKLQQFFNDFMFIREQQEYESEGIYWQRIDYGNDMQNTIELIEKPLGLFSLLQEECLVPNGSDELLLQKLIANHSSNPAFARSRQSARNTTVAHFCITHYAGVVQYNIDGWVEKNKDAVEKNGLRVLSESSKPIIRILFPPVEEDKPRSRRQPMNANTVTYIYKEQLLSLLDTLNSTRAQFIRCIAPNRNRKPGIIDSFLVLNQLRCNGVLEGVRICRQGYPNRVPFRDFVEKYRILIPQNAYTLDRAGASDLLYALELDENLVQIGKSKVYCKIGVITELENRRRACINAMICKIQATIRWYMQQVECEKRMQRREALLIIQQNVRQYSKVANWRWYRLFLLVKELIPMQQDKKRIEELEKENSQLLEV</sequence>
<dbReference type="PROSITE" id="PS51456">
    <property type="entry name" value="MYOSIN_MOTOR"/>
    <property type="match status" value="1"/>
</dbReference>
<dbReference type="Gene3D" id="1.20.58.530">
    <property type="match status" value="1"/>
</dbReference>
<reference evidence="10 12" key="2">
    <citation type="submission" date="2018-11" db="EMBL/GenBank/DDBJ databases">
        <authorList>
            <consortium name="Pathogen Informatics"/>
        </authorList>
    </citation>
    <scope>NUCLEOTIDE SEQUENCE [LARGE SCALE GENOMIC DNA]</scope>
</reference>
<keyword evidence="5 8" id="KW-0518">Myosin</keyword>
<gene>
    <name evidence="10" type="ORF">DME_LOCUS6994</name>
</gene>
<dbReference type="WBParaSite" id="DME_0000263401-mRNA-1">
    <property type="protein sequence ID" value="DME_0000263401-mRNA-1"/>
    <property type="gene ID" value="DME_0000263401"/>
</dbReference>
<dbReference type="SMART" id="SM00242">
    <property type="entry name" value="MYSc"/>
    <property type="match status" value="1"/>
</dbReference>
<dbReference type="PRINTS" id="PR00193">
    <property type="entry name" value="MYOSINHEAVY"/>
</dbReference>
<dbReference type="SUPFAM" id="SSF52540">
    <property type="entry name" value="P-loop containing nucleoside triphosphate hydrolases"/>
    <property type="match status" value="1"/>
</dbReference>
<dbReference type="Gene3D" id="1.20.5.4820">
    <property type="match status" value="1"/>
</dbReference>
<feature type="domain" description="Myosin motor" evidence="9">
    <location>
        <begin position="35"/>
        <end position="733"/>
    </location>
</feature>
<dbReference type="GO" id="GO:0005737">
    <property type="term" value="C:cytoplasm"/>
    <property type="evidence" value="ECO:0007669"/>
    <property type="project" value="TreeGrafter"/>
</dbReference>
<evidence type="ECO:0000313" key="13">
    <source>
        <dbReference type="WBParaSite" id="DME_0000263401-mRNA-1"/>
    </source>
</evidence>
<organism evidence="11 13">
    <name type="scientific">Dracunculus medinensis</name>
    <name type="common">Guinea worm</name>
    <dbReference type="NCBI Taxonomy" id="318479"/>
    <lineage>
        <taxon>Eukaryota</taxon>
        <taxon>Metazoa</taxon>
        <taxon>Ecdysozoa</taxon>
        <taxon>Nematoda</taxon>
        <taxon>Chromadorea</taxon>
        <taxon>Rhabditida</taxon>
        <taxon>Spirurina</taxon>
        <taxon>Dracunculoidea</taxon>
        <taxon>Dracunculidae</taxon>
        <taxon>Dracunculus</taxon>
    </lineage>
</organism>
<evidence type="ECO:0000256" key="3">
    <source>
        <dbReference type="ARBA" id="ARBA00022840"/>
    </source>
</evidence>
<evidence type="ECO:0000256" key="6">
    <source>
        <dbReference type="ARBA" id="ARBA00023175"/>
    </source>
</evidence>
<evidence type="ECO:0000313" key="12">
    <source>
        <dbReference type="Proteomes" id="UP000274756"/>
    </source>
</evidence>
<dbReference type="InterPro" id="IPR036961">
    <property type="entry name" value="Kinesin_motor_dom_sf"/>
</dbReference>
<dbReference type="InterPro" id="IPR027417">
    <property type="entry name" value="P-loop_NTPase"/>
</dbReference>
<keyword evidence="7 8" id="KW-0009">Actin-binding</keyword>
<feature type="binding site" evidence="8">
    <location>
        <begin position="129"/>
        <end position="136"/>
    </location>
    <ligand>
        <name>ATP</name>
        <dbReference type="ChEBI" id="CHEBI:30616"/>
    </ligand>
</feature>
<evidence type="ECO:0000256" key="4">
    <source>
        <dbReference type="ARBA" id="ARBA00023054"/>
    </source>
</evidence>
<dbReference type="EMBL" id="UYYG01001158">
    <property type="protein sequence ID" value="VDN57021.1"/>
    <property type="molecule type" value="Genomic_DNA"/>
</dbReference>
<keyword evidence="4" id="KW-0175">Coiled coil</keyword>
<keyword evidence="6 8" id="KW-0505">Motor protein</keyword>
<name>A0A0N4U6R7_DRAME</name>
<dbReference type="STRING" id="318479.A0A0N4U6R7"/>